<feature type="transmembrane region" description="Helical" evidence="4">
    <location>
        <begin position="221"/>
        <end position="238"/>
    </location>
</feature>
<dbReference type="EMBL" id="CP063310">
    <property type="protein sequence ID" value="QOS69722.1"/>
    <property type="molecule type" value="Genomic_DNA"/>
</dbReference>
<keyword evidence="1" id="KW-0805">Transcription regulation</keyword>
<evidence type="ECO:0000256" key="1">
    <source>
        <dbReference type="ARBA" id="ARBA00023015"/>
    </source>
</evidence>
<dbReference type="Proteomes" id="UP000438093">
    <property type="component" value="Unassembled WGS sequence"/>
</dbReference>
<feature type="domain" description="HTH luxR-type" evidence="5">
    <location>
        <begin position="430"/>
        <end position="495"/>
    </location>
</feature>
<dbReference type="RefSeq" id="WP_160941680.1">
    <property type="nucleotide sequence ID" value="NZ_CP063310.1"/>
</dbReference>
<dbReference type="GO" id="GO:0006355">
    <property type="term" value="P:regulation of DNA-templated transcription"/>
    <property type="evidence" value="ECO:0007669"/>
    <property type="project" value="InterPro"/>
</dbReference>
<feature type="transmembrane region" description="Helical" evidence="4">
    <location>
        <begin position="107"/>
        <end position="127"/>
    </location>
</feature>
<sequence length="502" mass="52460">MRFGLRADRKGDSRSLWVIGGFVCNEGFVFSLFYMGENRAFGDGPFAFERADLLGTLLCMLLAFALLRLASPRARDALLSRPLVWCYAGLLVLGSLMPVIAGDGNHGIVLESLLVGVPAGLMLAAWGRALGRRPVGDSVPEVFVAAAVAAGVCLVMAAIPVPQALFALKLLPLGSALALRGLLPARAASSDAGSEGGSLSFGDLLATKEQRDETARLSKKIIAGTALFGLGAGFMETFGSDPGMASTPTVIASLLLLILFCVAALQLLAAGGLGKGGAAPGGERKAGAAVDGPLDGVYRLAVLVMMAGFLFVPVLGSFGVPGEAIVLAGYLGLTFVLVSLFLVMAKITGQDAAVSFARGFAALYAGEMAGIACGNGIELLEPAGQVPYAVAAFAGLAALYAYLFLFTERDFRALSVIVRDADRFDDACRLIASTYGLSKREAEILPLALKGRTGERIAAEFFISKSTVDTHLRRIYVKTGMHGRQELIDLGERTARDLSQRG</sequence>
<gene>
    <name evidence="6" type="ORF">GJG86_11365</name>
    <name evidence="7" type="ORF">GS424_007780</name>
</gene>
<evidence type="ECO:0000256" key="4">
    <source>
        <dbReference type="SAM" id="Phobius"/>
    </source>
</evidence>
<dbReference type="EMBL" id="VTFY01000009">
    <property type="protein sequence ID" value="MRX83085.1"/>
    <property type="molecule type" value="Genomic_DNA"/>
</dbReference>
<keyword evidence="3" id="KW-0804">Transcription</keyword>
<evidence type="ECO:0000313" key="8">
    <source>
        <dbReference type="Proteomes" id="UP000438093"/>
    </source>
</evidence>
<dbReference type="Pfam" id="PF00196">
    <property type="entry name" value="GerE"/>
    <property type="match status" value="1"/>
</dbReference>
<evidence type="ECO:0000313" key="7">
    <source>
        <dbReference type="EMBL" id="QOS69722.1"/>
    </source>
</evidence>
<reference evidence="6" key="2">
    <citation type="submission" date="2019-08" db="EMBL/GenBank/DDBJ databases">
        <authorList>
            <person name="Ge Y."/>
        </authorList>
    </citation>
    <scope>NUCLEOTIDE SEQUENCE</scope>
    <source>
        <strain evidence="6">HF-4214</strain>
    </source>
</reference>
<dbReference type="InterPro" id="IPR036388">
    <property type="entry name" value="WH-like_DNA-bd_sf"/>
</dbReference>
<dbReference type="PANTHER" id="PTHR44688:SF16">
    <property type="entry name" value="DNA-BINDING TRANSCRIPTIONAL ACTIVATOR DEVR_DOSR"/>
    <property type="match status" value="1"/>
</dbReference>
<dbReference type="PROSITE" id="PS50043">
    <property type="entry name" value="HTH_LUXR_2"/>
    <property type="match status" value="1"/>
</dbReference>
<dbReference type="KEGG" id="egd:GS424_007780"/>
<dbReference type="CDD" id="cd06170">
    <property type="entry name" value="LuxR_C_like"/>
    <property type="match status" value="1"/>
</dbReference>
<feature type="transmembrane region" description="Helical" evidence="4">
    <location>
        <begin position="324"/>
        <end position="344"/>
    </location>
</feature>
<name>A0A6N7RP09_9ACTN</name>
<evidence type="ECO:0000313" key="6">
    <source>
        <dbReference type="EMBL" id="MRX83085.1"/>
    </source>
</evidence>
<protein>
    <submittedName>
        <fullName evidence="7">Helix-turn-helix transcriptional regulator</fullName>
    </submittedName>
    <submittedName>
        <fullName evidence="6">LuxR family transcriptional regulator</fullName>
    </submittedName>
</protein>
<feature type="transmembrane region" description="Helical" evidence="4">
    <location>
        <begin position="139"/>
        <end position="159"/>
    </location>
</feature>
<keyword evidence="4" id="KW-0472">Membrane</keyword>
<accession>A0A6N7RP09</accession>
<feature type="transmembrane region" description="Helical" evidence="4">
    <location>
        <begin position="250"/>
        <end position="276"/>
    </location>
</feature>
<dbReference type="PRINTS" id="PR00038">
    <property type="entry name" value="HTHLUXR"/>
</dbReference>
<keyword evidence="4" id="KW-1133">Transmembrane helix</keyword>
<feature type="transmembrane region" description="Helical" evidence="4">
    <location>
        <begin position="82"/>
        <end position="101"/>
    </location>
</feature>
<feature type="transmembrane region" description="Helical" evidence="4">
    <location>
        <begin position="16"/>
        <end position="33"/>
    </location>
</feature>
<keyword evidence="4" id="KW-0812">Transmembrane</keyword>
<feature type="transmembrane region" description="Helical" evidence="4">
    <location>
        <begin position="53"/>
        <end position="70"/>
    </location>
</feature>
<evidence type="ECO:0000256" key="3">
    <source>
        <dbReference type="ARBA" id="ARBA00023163"/>
    </source>
</evidence>
<keyword evidence="8" id="KW-1185">Reference proteome</keyword>
<evidence type="ECO:0000256" key="2">
    <source>
        <dbReference type="ARBA" id="ARBA00023125"/>
    </source>
</evidence>
<accession>A0A6L7IS53</accession>
<feature type="transmembrane region" description="Helical" evidence="4">
    <location>
        <begin position="297"/>
        <end position="318"/>
    </location>
</feature>
<feature type="transmembrane region" description="Helical" evidence="4">
    <location>
        <begin position="386"/>
        <end position="405"/>
    </location>
</feature>
<dbReference type="PANTHER" id="PTHR44688">
    <property type="entry name" value="DNA-BINDING TRANSCRIPTIONAL ACTIVATOR DEVR_DOSR"/>
    <property type="match status" value="1"/>
</dbReference>
<organism evidence="6 8">
    <name type="scientific">Eggerthella guodeyinii</name>
    <dbReference type="NCBI Taxonomy" id="2690837"/>
    <lineage>
        <taxon>Bacteria</taxon>
        <taxon>Bacillati</taxon>
        <taxon>Actinomycetota</taxon>
        <taxon>Coriobacteriia</taxon>
        <taxon>Eggerthellales</taxon>
        <taxon>Eggerthellaceae</taxon>
        <taxon>Eggerthella</taxon>
    </lineage>
</organism>
<dbReference type="Gene3D" id="1.10.10.10">
    <property type="entry name" value="Winged helix-like DNA-binding domain superfamily/Winged helix DNA-binding domain"/>
    <property type="match status" value="1"/>
</dbReference>
<evidence type="ECO:0000259" key="5">
    <source>
        <dbReference type="PROSITE" id="PS50043"/>
    </source>
</evidence>
<keyword evidence="2" id="KW-0238">DNA-binding</keyword>
<evidence type="ECO:0000313" key="9">
    <source>
        <dbReference type="Proteomes" id="UP000478463"/>
    </source>
</evidence>
<reference evidence="8" key="1">
    <citation type="submission" date="2019-08" db="EMBL/GenBank/DDBJ databases">
        <title>Arthrobacter sp. nov., isolated from plateau pika and Tibetan wild ass.</title>
        <authorList>
            <person name="Ge Y."/>
        </authorList>
    </citation>
    <scope>NUCLEOTIDE SEQUENCE [LARGE SCALE GENOMIC DNA]</scope>
    <source>
        <strain evidence="8">HF-4214</strain>
    </source>
</reference>
<reference evidence="7 9" key="3">
    <citation type="submission" date="2020-10" db="EMBL/GenBank/DDBJ databases">
        <title>Eggerthella sp. nov., isolated from human feces.</title>
        <authorList>
            <person name="Yajun G."/>
        </authorList>
    </citation>
    <scope>NUCLEOTIDE SEQUENCE [LARGE SCALE GENOMIC DNA]</scope>
    <source>
        <strain evidence="7 9">HF-1101</strain>
    </source>
</reference>
<dbReference type="Proteomes" id="UP000478463">
    <property type="component" value="Chromosome"/>
</dbReference>
<dbReference type="SUPFAM" id="SSF46894">
    <property type="entry name" value="C-terminal effector domain of the bipartite response regulators"/>
    <property type="match status" value="1"/>
</dbReference>
<dbReference type="InterPro" id="IPR016032">
    <property type="entry name" value="Sig_transdc_resp-reg_C-effctor"/>
</dbReference>
<proteinExistence type="predicted"/>
<dbReference type="InterPro" id="IPR000792">
    <property type="entry name" value="Tscrpt_reg_LuxR_C"/>
</dbReference>
<dbReference type="AlphaFoldDB" id="A0A6N7RP09"/>
<dbReference type="GO" id="GO:0003677">
    <property type="term" value="F:DNA binding"/>
    <property type="evidence" value="ECO:0007669"/>
    <property type="project" value="UniProtKB-KW"/>
</dbReference>
<dbReference type="SMART" id="SM00421">
    <property type="entry name" value="HTH_LUXR"/>
    <property type="match status" value="1"/>
</dbReference>